<dbReference type="STRING" id="146817.SAMN04488502_101488"/>
<reference evidence="1 2" key="1">
    <citation type="submission" date="2016-10" db="EMBL/GenBank/DDBJ databases">
        <authorList>
            <person name="de Groot N.N."/>
        </authorList>
    </citation>
    <scope>NUCLEOTIDE SEQUENCE [LARGE SCALE GENOMIC DNA]</scope>
    <source>
        <strain evidence="1 2">DSM 1736</strain>
    </source>
</reference>
<dbReference type="InterPro" id="IPR045390">
    <property type="entry name" value="ABC-3C_MC3"/>
</dbReference>
<organism evidence="1 2">
    <name type="scientific">Dendrosporobacter quercicolus</name>
    <dbReference type="NCBI Taxonomy" id="146817"/>
    <lineage>
        <taxon>Bacteria</taxon>
        <taxon>Bacillati</taxon>
        <taxon>Bacillota</taxon>
        <taxon>Negativicutes</taxon>
        <taxon>Selenomonadales</taxon>
        <taxon>Sporomusaceae</taxon>
        <taxon>Dendrosporobacter</taxon>
    </lineage>
</organism>
<proteinExistence type="predicted"/>
<keyword evidence="2" id="KW-1185">Reference proteome</keyword>
<dbReference type="RefSeq" id="WP_092067917.1">
    <property type="nucleotide sequence ID" value="NZ_FNHB01000001.1"/>
</dbReference>
<dbReference type="Pfam" id="PF20131">
    <property type="entry name" value="MC3"/>
    <property type="match status" value="1"/>
</dbReference>
<sequence>MDELNREIYLVQNPAIGAAILWRFVCGYYDSDSESRQVPFPLLFIVLPIIFRADLRDVISSTYKSSGLQKVSEKLFANKQADLFCSLQNSAEQYKEITLSAINIAVDAKLIGLSCKTALVMPIQAKTSKMPKSSENLLKQAEKLGSWCSTLSLHEISTLLKVRF</sequence>
<dbReference type="OrthoDB" id="6957938at2"/>
<evidence type="ECO:0000313" key="2">
    <source>
        <dbReference type="Proteomes" id="UP000214880"/>
    </source>
</evidence>
<name>A0A1G9LW77_9FIRM</name>
<dbReference type="EMBL" id="FNHB01000001">
    <property type="protein sequence ID" value="SDL66206.1"/>
    <property type="molecule type" value="Genomic_DNA"/>
</dbReference>
<protein>
    <submittedName>
        <fullName evidence="1">Uncharacterized protein</fullName>
    </submittedName>
</protein>
<evidence type="ECO:0000313" key="1">
    <source>
        <dbReference type="EMBL" id="SDL66206.1"/>
    </source>
</evidence>
<dbReference type="Proteomes" id="UP000214880">
    <property type="component" value="Unassembled WGS sequence"/>
</dbReference>
<accession>A0A1G9LW77</accession>
<gene>
    <name evidence="1" type="ORF">SAMN04488502_101488</name>
</gene>
<dbReference type="AlphaFoldDB" id="A0A1G9LW77"/>